<dbReference type="AlphaFoldDB" id="A0A857DKH1"/>
<organism evidence="6 7">
    <name type="scientific">Dehalobacter restrictus</name>
    <dbReference type="NCBI Taxonomy" id="55583"/>
    <lineage>
        <taxon>Bacteria</taxon>
        <taxon>Bacillati</taxon>
        <taxon>Bacillota</taxon>
        <taxon>Clostridia</taxon>
        <taxon>Eubacteriales</taxon>
        <taxon>Desulfitobacteriaceae</taxon>
        <taxon>Dehalobacter</taxon>
    </lineage>
</organism>
<evidence type="ECO:0000256" key="1">
    <source>
        <dbReference type="ARBA" id="ARBA00007664"/>
    </source>
</evidence>
<comment type="similarity">
    <text evidence="1">Belongs to the peptidase S1 family.</text>
</comment>
<dbReference type="RefSeq" id="WP_019225290.1">
    <property type="nucleotide sequence ID" value="NZ_CP046996.1"/>
</dbReference>
<dbReference type="EMBL" id="CP046996">
    <property type="protein sequence ID" value="QHA01303.1"/>
    <property type="molecule type" value="Genomic_DNA"/>
</dbReference>
<gene>
    <name evidence="6" type="ORF">GQ588_11955</name>
</gene>
<keyword evidence="2" id="KW-0645">Protease</keyword>
<dbReference type="GO" id="GO:0006508">
    <property type="term" value="P:proteolysis"/>
    <property type="evidence" value="ECO:0007669"/>
    <property type="project" value="UniProtKB-KW"/>
</dbReference>
<evidence type="ECO:0000313" key="7">
    <source>
        <dbReference type="Proteomes" id="UP000430508"/>
    </source>
</evidence>
<keyword evidence="3" id="KW-0378">Hydrolase</keyword>
<dbReference type="InterPro" id="IPR009003">
    <property type="entry name" value="Peptidase_S1_PA"/>
</dbReference>
<reference evidence="6 7" key="1">
    <citation type="submission" date="2019-12" db="EMBL/GenBank/DDBJ databases">
        <title>Sequence classification of anaerobic respiratory reductive dehalogenases: First we see many, then we see few.</title>
        <authorList>
            <person name="Molenda O."/>
            <person name="Puentes Jacome L.A."/>
            <person name="Cao X."/>
            <person name="Nesbo C.L."/>
            <person name="Tang S."/>
            <person name="Morson N."/>
            <person name="Patron J."/>
            <person name="Lomheim L."/>
            <person name="Wishart D.S."/>
            <person name="Edwards E.A."/>
        </authorList>
    </citation>
    <scope>NUCLEOTIDE SEQUENCE [LARGE SCALE GENOMIC DNA]</scope>
    <source>
        <strain evidence="6 7">12DCA</strain>
    </source>
</reference>
<dbReference type="Gene3D" id="2.40.10.10">
    <property type="entry name" value="Trypsin-like serine proteases"/>
    <property type="match status" value="1"/>
</dbReference>
<keyword evidence="5" id="KW-1015">Disulfide bond</keyword>
<dbReference type="GO" id="GO:0004252">
    <property type="term" value="F:serine-type endopeptidase activity"/>
    <property type="evidence" value="ECO:0007669"/>
    <property type="project" value="InterPro"/>
</dbReference>
<name>A0A857DKH1_9FIRM</name>
<keyword evidence="4" id="KW-0720">Serine protease</keyword>
<evidence type="ECO:0000313" key="6">
    <source>
        <dbReference type="EMBL" id="QHA01303.1"/>
    </source>
</evidence>
<evidence type="ECO:0008006" key="8">
    <source>
        <dbReference type="Google" id="ProtNLM"/>
    </source>
</evidence>
<dbReference type="SUPFAM" id="SSF50494">
    <property type="entry name" value="Trypsin-like serine proteases"/>
    <property type="match status" value="1"/>
</dbReference>
<evidence type="ECO:0000256" key="5">
    <source>
        <dbReference type="ARBA" id="ARBA00023157"/>
    </source>
</evidence>
<accession>A0A857DKH1</accession>
<evidence type="ECO:0000256" key="4">
    <source>
        <dbReference type="ARBA" id="ARBA00022825"/>
    </source>
</evidence>
<dbReference type="InterPro" id="IPR043504">
    <property type="entry name" value="Peptidase_S1_PA_chymotrypsin"/>
</dbReference>
<evidence type="ECO:0000256" key="3">
    <source>
        <dbReference type="ARBA" id="ARBA00022801"/>
    </source>
</evidence>
<dbReference type="InterPro" id="IPR001316">
    <property type="entry name" value="Pept_S1A_streptogrisin"/>
</dbReference>
<dbReference type="PRINTS" id="PR00861">
    <property type="entry name" value="ALYTICPTASE"/>
</dbReference>
<proteinExistence type="inferred from homology"/>
<sequence length="361" mass="38691">MNDQLQEMLAMPGVIGFGNGIKETNGHPTGTEALLVFVEKKIPRSELRDNECVPNLINNILTDVIEIGEIFAHNEASGRRAAAQGFIVFLRNLVGNPAKNFPKTLHKNLTSNFNARATTKERINAGDFLSLWRWLIKERGGSSAVSRTSLIRPAVPGVSIGHYQGRAGTFGALVYDQKSSQPLILSNNHVLANTSMMSNARASINDLITQPAGIDGSNEAIGYLARYAALNVYPNPNCVDCAVAKPVSAAAVSPEILEIGKVTGVTEAASGMTVKKSGRTTGLTIGKIRAINSTVKVNYGEGRILLFEKQIIASKMSEPGDSGSLVVDHRNRAVGLLFAGSNQSTIINPINQVLETLQVKF</sequence>
<dbReference type="Proteomes" id="UP000430508">
    <property type="component" value="Chromosome"/>
</dbReference>
<evidence type="ECO:0000256" key="2">
    <source>
        <dbReference type="ARBA" id="ARBA00022670"/>
    </source>
</evidence>
<protein>
    <recommendedName>
        <fullName evidence="8">Serine protease</fullName>
    </recommendedName>
</protein>